<evidence type="ECO:0000313" key="3">
    <source>
        <dbReference type="Proteomes" id="UP000186817"/>
    </source>
</evidence>
<protein>
    <submittedName>
        <fullName evidence="2">Uncharacterized protein</fullName>
    </submittedName>
</protein>
<keyword evidence="1" id="KW-0472">Membrane</keyword>
<name>A0A1Q9EUZ7_SYMMI</name>
<dbReference type="AlphaFoldDB" id="A0A1Q9EUZ7"/>
<accession>A0A1Q9EUZ7</accession>
<comment type="caution">
    <text evidence="2">The sequence shown here is derived from an EMBL/GenBank/DDBJ whole genome shotgun (WGS) entry which is preliminary data.</text>
</comment>
<sequence>MSPITSALRRPAQTQSAPAHCTVCCGLLGEALCAAAAMPAENASSSSDYTMLDRQAQDPYRRRTFAYGALLLALVLGLILLLAPLPSASTLFLEDPGHGCDIGARWCEARSTCVRPSEVDMLSAASFEAACTLPRVGGDKDEHGCIPSAGYRWCEQKSQCVRPWERGWKTESAFNTACRLPTLGGDKDVHGCIPSAGYRWCAKTLGCGPTLNHSLTTKTS</sequence>
<dbReference type="OrthoDB" id="204005at2759"/>
<keyword evidence="1" id="KW-0812">Transmembrane</keyword>
<dbReference type="EMBL" id="LSRX01000062">
    <property type="protein sequence ID" value="OLQ11266.1"/>
    <property type="molecule type" value="Genomic_DNA"/>
</dbReference>
<dbReference type="Proteomes" id="UP000186817">
    <property type="component" value="Unassembled WGS sequence"/>
</dbReference>
<proteinExistence type="predicted"/>
<evidence type="ECO:0000256" key="1">
    <source>
        <dbReference type="SAM" id="Phobius"/>
    </source>
</evidence>
<gene>
    <name evidence="2" type="ORF">AK812_SmicGene4945</name>
</gene>
<evidence type="ECO:0000313" key="2">
    <source>
        <dbReference type="EMBL" id="OLQ11266.1"/>
    </source>
</evidence>
<reference evidence="2 3" key="1">
    <citation type="submission" date="2016-02" db="EMBL/GenBank/DDBJ databases">
        <title>Genome analysis of coral dinoflagellate symbionts highlights evolutionary adaptations to a symbiotic lifestyle.</title>
        <authorList>
            <person name="Aranda M."/>
            <person name="Li Y."/>
            <person name="Liew Y.J."/>
            <person name="Baumgarten S."/>
            <person name="Simakov O."/>
            <person name="Wilson M."/>
            <person name="Piel J."/>
            <person name="Ashoor H."/>
            <person name="Bougouffa S."/>
            <person name="Bajic V.B."/>
            <person name="Ryu T."/>
            <person name="Ravasi T."/>
            <person name="Bayer T."/>
            <person name="Micklem G."/>
            <person name="Kim H."/>
            <person name="Bhak J."/>
            <person name="Lajeunesse T.C."/>
            <person name="Voolstra C.R."/>
        </authorList>
    </citation>
    <scope>NUCLEOTIDE SEQUENCE [LARGE SCALE GENOMIC DNA]</scope>
    <source>
        <strain evidence="2 3">CCMP2467</strain>
    </source>
</reference>
<organism evidence="2 3">
    <name type="scientific">Symbiodinium microadriaticum</name>
    <name type="common">Dinoflagellate</name>
    <name type="synonym">Zooxanthella microadriatica</name>
    <dbReference type="NCBI Taxonomy" id="2951"/>
    <lineage>
        <taxon>Eukaryota</taxon>
        <taxon>Sar</taxon>
        <taxon>Alveolata</taxon>
        <taxon>Dinophyceae</taxon>
        <taxon>Suessiales</taxon>
        <taxon>Symbiodiniaceae</taxon>
        <taxon>Symbiodinium</taxon>
    </lineage>
</organism>
<feature type="transmembrane region" description="Helical" evidence="1">
    <location>
        <begin position="64"/>
        <end position="85"/>
    </location>
</feature>
<keyword evidence="1" id="KW-1133">Transmembrane helix</keyword>
<keyword evidence="3" id="KW-1185">Reference proteome</keyword>